<sequence length="103" mass="11706">MYNGLSCLQCSVLTQLRTAHVGLNTYLFRFHLAPSPDCALCLIPEMVPHFLLSCPLCRRQRIALIQRLGTTRLSLRCLIAAKVDPKPTLEVVRSTGRFPWYSF</sequence>
<dbReference type="EMBL" id="JARKIE010000118">
    <property type="protein sequence ID" value="KAJ7681424.1"/>
    <property type="molecule type" value="Genomic_DNA"/>
</dbReference>
<evidence type="ECO:0000313" key="2">
    <source>
        <dbReference type="Proteomes" id="UP001221757"/>
    </source>
</evidence>
<protein>
    <submittedName>
        <fullName evidence="1">Uncharacterized protein</fullName>
    </submittedName>
</protein>
<dbReference type="Proteomes" id="UP001221757">
    <property type="component" value="Unassembled WGS sequence"/>
</dbReference>
<proteinExistence type="predicted"/>
<comment type="caution">
    <text evidence="1">The sequence shown here is derived from an EMBL/GenBank/DDBJ whole genome shotgun (WGS) entry which is preliminary data.</text>
</comment>
<dbReference type="AlphaFoldDB" id="A0AAD7D9X0"/>
<reference evidence="1" key="1">
    <citation type="submission" date="2023-03" db="EMBL/GenBank/DDBJ databases">
        <title>Massive genome expansion in bonnet fungi (Mycena s.s.) driven by repeated elements and novel gene families across ecological guilds.</title>
        <authorList>
            <consortium name="Lawrence Berkeley National Laboratory"/>
            <person name="Harder C.B."/>
            <person name="Miyauchi S."/>
            <person name="Viragh M."/>
            <person name="Kuo A."/>
            <person name="Thoen E."/>
            <person name="Andreopoulos B."/>
            <person name="Lu D."/>
            <person name="Skrede I."/>
            <person name="Drula E."/>
            <person name="Henrissat B."/>
            <person name="Morin E."/>
            <person name="Kohler A."/>
            <person name="Barry K."/>
            <person name="LaButti K."/>
            <person name="Morin E."/>
            <person name="Salamov A."/>
            <person name="Lipzen A."/>
            <person name="Mereny Z."/>
            <person name="Hegedus B."/>
            <person name="Baldrian P."/>
            <person name="Stursova M."/>
            <person name="Weitz H."/>
            <person name="Taylor A."/>
            <person name="Grigoriev I.V."/>
            <person name="Nagy L.G."/>
            <person name="Martin F."/>
            <person name="Kauserud H."/>
        </authorList>
    </citation>
    <scope>NUCLEOTIDE SEQUENCE</scope>
    <source>
        <strain evidence="1">CBHHK067</strain>
    </source>
</reference>
<name>A0AAD7D9X0_MYCRO</name>
<gene>
    <name evidence="1" type="ORF">B0H17DRAFT_943095</name>
</gene>
<organism evidence="1 2">
    <name type="scientific">Mycena rosella</name>
    <name type="common">Pink bonnet</name>
    <name type="synonym">Agaricus rosellus</name>
    <dbReference type="NCBI Taxonomy" id="1033263"/>
    <lineage>
        <taxon>Eukaryota</taxon>
        <taxon>Fungi</taxon>
        <taxon>Dikarya</taxon>
        <taxon>Basidiomycota</taxon>
        <taxon>Agaricomycotina</taxon>
        <taxon>Agaricomycetes</taxon>
        <taxon>Agaricomycetidae</taxon>
        <taxon>Agaricales</taxon>
        <taxon>Marasmiineae</taxon>
        <taxon>Mycenaceae</taxon>
        <taxon>Mycena</taxon>
    </lineage>
</organism>
<accession>A0AAD7D9X0</accession>
<keyword evidence="2" id="KW-1185">Reference proteome</keyword>
<evidence type="ECO:0000313" key="1">
    <source>
        <dbReference type="EMBL" id="KAJ7681424.1"/>
    </source>
</evidence>